<gene>
    <name evidence="1" type="ORF">K469DRAFT_696231</name>
</gene>
<reference evidence="1" key="1">
    <citation type="journal article" date="2020" name="Stud. Mycol.">
        <title>101 Dothideomycetes genomes: a test case for predicting lifestyles and emergence of pathogens.</title>
        <authorList>
            <person name="Haridas S."/>
            <person name="Albert R."/>
            <person name="Binder M."/>
            <person name="Bloem J."/>
            <person name="Labutti K."/>
            <person name="Salamov A."/>
            <person name="Andreopoulos B."/>
            <person name="Baker S."/>
            <person name="Barry K."/>
            <person name="Bills G."/>
            <person name="Bluhm B."/>
            <person name="Cannon C."/>
            <person name="Castanera R."/>
            <person name="Culley D."/>
            <person name="Daum C."/>
            <person name="Ezra D."/>
            <person name="Gonzalez J."/>
            <person name="Henrissat B."/>
            <person name="Kuo A."/>
            <person name="Liang C."/>
            <person name="Lipzen A."/>
            <person name="Lutzoni F."/>
            <person name="Magnuson J."/>
            <person name="Mondo S."/>
            <person name="Nolan M."/>
            <person name="Ohm R."/>
            <person name="Pangilinan J."/>
            <person name="Park H.-J."/>
            <person name="Ramirez L."/>
            <person name="Alfaro M."/>
            <person name="Sun H."/>
            <person name="Tritt A."/>
            <person name="Yoshinaga Y."/>
            <person name="Zwiers L.-H."/>
            <person name="Turgeon B."/>
            <person name="Goodwin S."/>
            <person name="Spatafora J."/>
            <person name="Crous P."/>
            <person name="Grigoriev I."/>
        </authorList>
    </citation>
    <scope>NUCLEOTIDE SEQUENCE</scope>
    <source>
        <strain evidence="1">CBS 207.26</strain>
    </source>
</reference>
<accession>A0A6A6DHF4</accession>
<keyword evidence="2" id="KW-1185">Reference proteome</keyword>
<dbReference type="Proteomes" id="UP000800200">
    <property type="component" value="Unassembled WGS sequence"/>
</dbReference>
<dbReference type="AlphaFoldDB" id="A0A6A6DHF4"/>
<protein>
    <submittedName>
        <fullName evidence="1">Uncharacterized protein</fullName>
    </submittedName>
</protein>
<organism evidence="1 2">
    <name type="scientific">Zopfia rhizophila CBS 207.26</name>
    <dbReference type="NCBI Taxonomy" id="1314779"/>
    <lineage>
        <taxon>Eukaryota</taxon>
        <taxon>Fungi</taxon>
        <taxon>Dikarya</taxon>
        <taxon>Ascomycota</taxon>
        <taxon>Pezizomycotina</taxon>
        <taxon>Dothideomycetes</taxon>
        <taxon>Dothideomycetes incertae sedis</taxon>
        <taxon>Zopfiaceae</taxon>
        <taxon>Zopfia</taxon>
    </lineage>
</organism>
<evidence type="ECO:0000313" key="1">
    <source>
        <dbReference type="EMBL" id="KAF2177832.1"/>
    </source>
</evidence>
<name>A0A6A6DHF4_9PEZI</name>
<sequence length="193" mass="22087">MVAEPHTIPISRPLTRIPLREDPIPSLLVLCAHLVLQRRLPISSEPCLQLACRQEVLDHILLRSVYQSEETLLVLVHRFLRVISYQNLRYPKNSKPSSRSVICFMWSRSSFWPGGVYGTARKEHTREVPDLGVPVVRGRRKAVKEENCRLISTLRLGKRMHHLGILRSSWCMTQGEDEGAAGAMEGIQEKRDM</sequence>
<dbReference type="EMBL" id="ML994681">
    <property type="protein sequence ID" value="KAF2177832.1"/>
    <property type="molecule type" value="Genomic_DNA"/>
</dbReference>
<proteinExistence type="predicted"/>
<evidence type="ECO:0000313" key="2">
    <source>
        <dbReference type="Proteomes" id="UP000800200"/>
    </source>
</evidence>